<dbReference type="InterPro" id="IPR058532">
    <property type="entry name" value="YjbR/MT2646/Rv2570-like"/>
</dbReference>
<dbReference type="Proteomes" id="UP000187185">
    <property type="component" value="Chromosome"/>
</dbReference>
<dbReference type="KEGG" id="maur:BOH66_03605"/>
<dbReference type="PANTHER" id="PTHR35145:SF1">
    <property type="entry name" value="CYTOPLASMIC PROTEIN"/>
    <property type="match status" value="1"/>
</dbReference>
<dbReference type="OrthoDB" id="3194910at2"/>
<dbReference type="AlphaFoldDB" id="A0A1P8U5S8"/>
<dbReference type="Pfam" id="PF04237">
    <property type="entry name" value="YjbR"/>
    <property type="match status" value="1"/>
</dbReference>
<dbReference type="InterPro" id="IPR007351">
    <property type="entry name" value="YjbR"/>
</dbReference>
<proteinExistence type="predicted"/>
<organism evidence="1 2">
    <name type="scientific">Microbacterium aurum</name>
    <dbReference type="NCBI Taxonomy" id="36805"/>
    <lineage>
        <taxon>Bacteria</taxon>
        <taxon>Bacillati</taxon>
        <taxon>Actinomycetota</taxon>
        <taxon>Actinomycetes</taxon>
        <taxon>Micrococcales</taxon>
        <taxon>Microbacteriaceae</taxon>
        <taxon>Microbacterium</taxon>
    </lineage>
</organism>
<evidence type="ECO:0000313" key="2">
    <source>
        <dbReference type="Proteomes" id="UP000187185"/>
    </source>
</evidence>
<name>A0A1P8U5S8_9MICO</name>
<protein>
    <submittedName>
        <fullName evidence="1">Cytoplasmic protein</fullName>
    </submittedName>
</protein>
<dbReference type="SUPFAM" id="SSF142906">
    <property type="entry name" value="YjbR-like"/>
    <property type="match status" value="1"/>
</dbReference>
<dbReference type="STRING" id="36805.BOH66_03605"/>
<dbReference type="EMBL" id="CP018762">
    <property type="protein sequence ID" value="APZ33462.1"/>
    <property type="molecule type" value="Genomic_DNA"/>
</dbReference>
<dbReference type="Gene3D" id="3.90.1150.30">
    <property type="match status" value="1"/>
</dbReference>
<dbReference type="InterPro" id="IPR038056">
    <property type="entry name" value="YjbR-like_sf"/>
</dbReference>
<reference evidence="1 2" key="1">
    <citation type="submission" date="2016-12" db="EMBL/GenBank/DDBJ databases">
        <title>Complete genome sequence of Microbacterium aurum KACC 15219.</title>
        <authorList>
            <person name="Jung Y."/>
            <person name="Shin J.-H."/>
            <person name="Lee Y.-J."/>
            <person name="Yi H."/>
            <person name="Bahn Y.-S."/>
            <person name="Kim J.F."/>
            <person name="Lee D.-W."/>
        </authorList>
    </citation>
    <scope>NUCLEOTIDE SEQUENCE [LARGE SCALE GENOMIC DNA]</scope>
    <source>
        <strain evidence="1 2">KACC 15219</strain>
    </source>
</reference>
<dbReference type="RefSeq" id="WP_076689372.1">
    <property type="nucleotide sequence ID" value="NZ_CP018762.1"/>
</dbReference>
<gene>
    <name evidence="1" type="ORF">BOH66_03605</name>
</gene>
<keyword evidence="2" id="KW-1185">Reference proteome</keyword>
<accession>A0A1P8U5S8</accession>
<dbReference type="PANTHER" id="PTHR35145">
    <property type="entry name" value="CYTOPLASMIC PROTEIN-RELATED"/>
    <property type="match status" value="1"/>
</dbReference>
<evidence type="ECO:0000313" key="1">
    <source>
        <dbReference type="EMBL" id="APZ33462.1"/>
    </source>
</evidence>
<sequence>MTGDELQQCARERADELPLSSLEHPFGPEWDVFKVQGRVFMLMTAVTGEPIVTLKAAPADGEALRAQFSDISPGYHMNKKHWITLRAGGALPKDLVAELVTDSYLLVVAKLQRAPVPEHRARLTASA</sequence>